<evidence type="ECO:0000259" key="3">
    <source>
        <dbReference type="Pfam" id="PF25871"/>
    </source>
</evidence>
<comment type="caution">
    <text evidence="4">The sequence shown here is derived from an EMBL/GenBank/DDBJ whole genome shotgun (WGS) entry which is preliminary data.</text>
</comment>
<dbReference type="Proteomes" id="UP001345691">
    <property type="component" value="Unassembled WGS sequence"/>
</dbReference>
<feature type="compositionally biased region" description="Low complexity" evidence="1">
    <location>
        <begin position="237"/>
        <end position="259"/>
    </location>
</feature>
<evidence type="ECO:0000313" key="4">
    <source>
        <dbReference type="EMBL" id="KAK5067199.1"/>
    </source>
</evidence>
<dbReference type="PANTHER" id="PTHR36855:SF1">
    <property type="entry name" value="PEROXISOME MEMBRANE ANCHOR PROTEIN PEX14P N-TERMINAL DOMAIN-CONTAINING PROTEIN"/>
    <property type="match status" value="1"/>
</dbReference>
<gene>
    <name evidence="4" type="ORF">LTR69_001186</name>
</gene>
<feature type="compositionally biased region" description="Low complexity" evidence="1">
    <location>
        <begin position="125"/>
        <end position="144"/>
    </location>
</feature>
<sequence length="296" mass="32053">MADTTMTTPLEHIETLPHTTTTVDPQAEYLYQNISHYPFDKDREYQAGLEAILGHEGTSASEDEIEQNAALVLQAQLFYFARKYKVQPIDANAYSAWVQTQISHQIQQQQPSHLCSIQQPVPTTSPSDVEAAASAPASTSISAPPQLPAQPPPETQTQTQTSSSEPEPPYPTSFAAIVDLITRNIPIPGIEEIPTTVLEPGSSKIDKNPRRKKPWEKDASTTSPDAVEAEADTEIPAQAQSETEAERQTQTATVAEETPPTVAEAINVNGHKETGQGVVNILKPNAIPDSGLLSKD</sequence>
<feature type="region of interest" description="Disordered" evidence="1">
    <location>
        <begin position="198"/>
        <end position="259"/>
    </location>
</feature>
<feature type="compositionally biased region" description="Low complexity" evidence="1">
    <location>
        <begin position="155"/>
        <end position="165"/>
    </location>
</feature>
<keyword evidence="5" id="KW-1185">Reference proteome</keyword>
<dbReference type="Pfam" id="PF25871">
    <property type="entry name" value="HTH_76"/>
    <property type="match status" value="1"/>
</dbReference>
<feature type="region of interest" description="Disordered" evidence="1">
    <location>
        <begin position="111"/>
        <end position="172"/>
    </location>
</feature>
<reference evidence="4 5" key="1">
    <citation type="submission" date="2023-08" db="EMBL/GenBank/DDBJ databases">
        <title>Black Yeasts Isolated from many extreme environments.</title>
        <authorList>
            <person name="Coleine C."/>
            <person name="Stajich J.E."/>
            <person name="Selbmann L."/>
        </authorList>
    </citation>
    <scope>NUCLEOTIDE SEQUENCE [LARGE SCALE GENOMIC DNA]</scope>
    <source>
        <strain evidence="4 5">CCFEE 6328</strain>
    </source>
</reference>
<dbReference type="Pfam" id="PF17733">
    <property type="entry name" value="KPWE_dom"/>
    <property type="match status" value="1"/>
</dbReference>
<feature type="compositionally biased region" description="Pro residues" evidence="1">
    <location>
        <begin position="145"/>
        <end position="154"/>
    </location>
</feature>
<evidence type="ECO:0000313" key="5">
    <source>
        <dbReference type="Proteomes" id="UP001345691"/>
    </source>
</evidence>
<evidence type="ECO:0000259" key="2">
    <source>
        <dbReference type="Pfam" id="PF17733"/>
    </source>
</evidence>
<proteinExistence type="predicted"/>
<feature type="domain" description="Peroxisomal membrane protein PEX14-like KPWE" evidence="2">
    <location>
        <begin position="169"/>
        <end position="217"/>
    </location>
</feature>
<dbReference type="EMBL" id="JAVRRF010000002">
    <property type="protein sequence ID" value="KAK5067199.1"/>
    <property type="molecule type" value="Genomic_DNA"/>
</dbReference>
<dbReference type="InterPro" id="IPR040554">
    <property type="entry name" value="KPWE_PEX14_dom"/>
</dbReference>
<feature type="domain" description="PEX14-like helix-turn-helix" evidence="3">
    <location>
        <begin position="29"/>
        <end position="101"/>
    </location>
</feature>
<dbReference type="PANTHER" id="PTHR36855">
    <property type="entry name" value="CHROMOSOME 10, WHOLE GENOME SHOTGUN SEQUENCE"/>
    <property type="match status" value="1"/>
</dbReference>
<accession>A0ABR0JP51</accession>
<feature type="compositionally biased region" description="Polar residues" evidence="1">
    <location>
        <begin position="115"/>
        <end position="124"/>
    </location>
</feature>
<protein>
    <submittedName>
        <fullName evidence="4">Uncharacterized protein</fullName>
    </submittedName>
</protein>
<dbReference type="InterPro" id="IPR058841">
    <property type="entry name" value="HTH_76"/>
</dbReference>
<organism evidence="4 5">
    <name type="scientific">Exophiala sideris</name>
    <dbReference type="NCBI Taxonomy" id="1016849"/>
    <lineage>
        <taxon>Eukaryota</taxon>
        <taxon>Fungi</taxon>
        <taxon>Dikarya</taxon>
        <taxon>Ascomycota</taxon>
        <taxon>Pezizomycotina</taxon>
        <taxon>Eurotiomycetes</taxon>
        <taxon>Chaetothyriomycetidae</taxon>
        <taxon>Chaetothyriales</taxon>
        <taxon>Herpotrichiellaceae</taxon>
        <taxon>Exophiala</taxon>
    </lineage>
</organism>
<evidence type="ECO:0000256" key="1">
    <source>
        <dbReference type="SAM" id="MobiDB-lite"/>
    </source>
</evidence>
<name>A0ABR0JP51_9EURO</name>